<keyword evidence="7" id="KW-0067">ATP-binding</keyword>
<evidence type="ECO:0000256" key="2">
    <source>
        <dbReference type="ARBA" id="ARBA00005051"/>
    </source>
</evidence>
<proteinExistence type="inferred from homology"/>
<dbReference type="InterPro" id="IPR006157">
    <property type="entry name" value="FolB_dom"/>
</dbReference>
<comment type="catalytic activity">
    <reaction evidence="1">
        <text>6-hydroxymethyl-7,8-dihydropterin + ATP = (7,8-dihydropterin-6-yl)methyl diphosphate + AMP + H(+)</text>
        <dbReference type="Rhea" id="RHEA:11412"/>
        <dbReference type="ChEBI" id="CHEBI:15378"/>
        <dbReference type="ChEBI" id="CHEBI:30616"/>
        <dbReference type="ChEBI" id="CHEBI:44841"/>
        <dbReference type="ChEBI" id="CHEBI:72950"/>
        <dbReference type="ChEBI" id="CHEBI:456215"/>
        <dbReference type="EC" id="2.7.6.3"/>
    </reaction>
</comment>
<reference evidence="11 12" key="1">
    <citation type="submission" date="2019-05" db="EMBL/GenBank/DDBJ databases">
        <title>Georgenia *** sp. nov., and Georgenia *** sp. nov., isolated from the intestinal contents of plateau pika (Ochotona curzoniae) in the Qinghai-Tibet plateau of China.</title>
        <authorList>
            <person name="Tian Z."/>
        </authorList>
    </citation>
    <scope>NUCLEOTIDE SEQUENCE [LARGE SCALE GENOMIC DNA]</scope>
    <source>
        <strain evidence="11 12">Z294</strain>
    </source>
</reference>
<dbReference type="PROSITE" id="PS00794">
    <property type="entry name" value="HPPK"/>
    <property type="match status" value="1"/>
</dbReference>
<comment type="pathway">
    <text evidence="2">Cofactor biosynthesis; tetrahydrofolate biosynthesis; 2-amino-4-hydroxy-6-hydroxymethyl-7,8-dihydropteridine diphosphate from 7,8-dihydroneopterin triphosphate: step 4/4.</text>
</comment>
<feature type="domain" description="7,8-dihydro-6-hydroxymethylpterin-pyrophosphokinase" evidence="10">
    <location>
        <begin position="213"/>
        <end position="224"/>
    </location>
</feature>
<comment type="function">
    <text evidence="9">Catalyzes the conversion of 7,8-dihydroneopterin to 6-hydroxymethyl-7,8-dihydropterin.</text>
</comment>
<comment type="pathway">
    <text evidence="9">Cofactor biosynthesis; tetrahydrofolate biosynthesis; 2-amino-4-hydroxy-6-hydroxymethyl-7,8-dihydropteridine diphosphate from 7,8-dihydroneopterin triphosphate: step 3/4.</text>
</comment>
<dbReference type="Gene3D" id="3.30.70.560">
    <property type="entry name" value="7,8-Dihydro-6-hydroxymethylpterin-pyrophosphokinase HPPK"/>
    <property type="match status" value="1"/>
</dbReference>
<evidence type="ECO:0000256" key="8">
    <source>
        <dbReference type="ARBA" id="ARBA00022909"/>
    </source>
</evidence>
<evidence type="ECO:0000256" key="4">
    <source>
        <dbReference type="ARBA" id="ARBA00022679"/>
    </source>
</evidence>
<dbReference type="EC" id="2.7.6.3" evidence="9"/>
<dbReference type="InterPro" id="IPR006156">
    <property type="entry name" value="Dihydroneopterin_aldolase"/>
</dbReference>
<keyword evidence="12" id="KW-1185">Reference proteome</keyword>
<protein>
    <recommendedName>
        <fullName evidence="9">Bifunctional folate synthesis protein</fullName>
    </recommendedName>
    <domain>
        <recommendedName>
            <fullName evidence="9">Dihydroneopterin aldolase</fullName>
            <shortName evidence="9">DHNA</shortName>
            <ecNumber evidence="9">4.1.2.25</ecNumber>
        </recommendedName>
        <alternativeName>
            <fullName evidence="9">7,8-dihydroneopterin aldolase</fullName>
        </alternativeName>
    </domain>
    <domain>
        <recommendedName>
            <fullName evidence="9">2-amino-4-hydroxy-6-hydroxymethyldihydropteridine pyrophosphokinase</fullName>
            <ecNumber evidence="9">2.7.6.3</ecNumber>
        </recommendedName>
        <alternativeName>
            <fullName evidence="9">6-hydroxymethyl-7,8-dihydropterin pyrophosphokinase</fullName>
            <shortName evidence="9">PPPK</shortName>
        </alternativeName>
        <alternativeName>
            <fullName evidence="9">7,8-dihydro-6-hydroxymethylpterin pyrophosphokinase</fullName>
            <shortName evidence="9">HPPK</shortName>
        </alternativeName>
    </domain>
</protein>
<dbReference type="Pfam" id="PF02152">
    <property type="entry name" value="FolB"/>
    <property type="match status" value="1"/>
</dbReference>
<comment type="similarity">
    <text evidence="9">Belongs to the DHNA family.</text>
</comment>
<evidence type="ECO:0000256" key="7">
    <source>
        <dbReference type="ARBA" id="ARBA00022840"/>
    </source>
</evidence>
<dbReference type="InterPro" id="IPR043133">
    <property type="entry name" value="GTP-CH-I_C/QueF"/>
</dbReference>
<keyword evidence="4 11" id="KW-0808">Transferase</keyword>
<dbReference type="CDD" id="cd00483">
    <property type="entry name" value="HPPK"/>
    <property type="match status" value="1"/>
</dbReference>
<dbReference type="PANTHER" id="PTHR43071:SF1">
    <property type="entry name" value="2-AMINO-4-HYDROXY-6-HYDROXYMETHYLDIHYDROPTERIDINE PYROPHOSPHOKINASE"/>
    <property type="match status" value="1"/>
</dbReference>
<keyword evidence="9" id="KW-0456">Lyase</keyword>
<comment type="similarity">
    <text evidence="3">In the N-terminal section; belongs to the DHNA family.</text>
</comment>
<evidence type="ECO:0000259" key="10">
    <source>
        <dbReference type="PROSITE" id="PS00794"/>
    </source>
</evidence>
<gene>
    <name evidence="11" type="primary">folK</name>
    <name evidence="11" type="ORF">FE251_13925</name>
</gene>
<evidence type="ECO:0000256" key="1">
    <source>
        <dbReference type="ARBA" id="ARBA00000198"/>
    </source>
</evidence>
<dbReference type="Pfam" id="PF01288">
    <property type="entry name" value="HPPK"/>
    <property type="match status" value="1"/>
</dbReference>
<dbReference type="EMBL" id="CP040899">
    <property type="protein sequence ID" value="QDB80355.1"/>
    <property type="molecule type" value="Genomic_DNA"/>
</dbReference>
<dbReference type="GO" id="GO:0003848">
    <property type="term" value="F:2-amino-4-hydroxy-6-hydroxymethyldihydropteridine diphosphokinase activity"/>
    <property type="evidence" value="ECO:0007669"/>
    <property type="project" value="UniProtKB-EC"/>
</dbReference>
<dbReference type="InterPro" id="IPR000550">
    <property type="entry name" value="Hppk"/>
</dbReference>
<evidence type="ECO:0000256" key="6">
    <source>
        <dbReference type="ARBA" id="ARBA00022777"/>
    </source>
</evidence>
<evidence type="ECO:0000256" key="5">
    <source>
        <dbReference type="ARBA" id="ARBA00022741"/>
    </source>
</evidence>
<accession>A0ABX5VQ40</accession>
<keyword evidence="8 9" id="KW-0289">Folate biosynthesis</keyword>
<dbReference type="RefSeq" id="WP_139073383.1">
    <property type="nucleotide sequence ID" value="NZ_CP040899.1"/>
</dbReference>
<dbReference type="Gene3D" id="3.30.1130.10">
    <property type="match status" value="1"/>
</dbReference>
<dbReference type="SMART" id="SM00905">
    <property type="entry name" value="FolB"/>
    <property type="match status" value="1"/>
</dbReference>
<evidence type="ECO:0000256" key="3">
    <source>
        <dbReference type="ARBA" id="ARBA00009640"/>
    </source>
</evidence>
<dbReference type="SUPFAM" id="SSF55083">
    <property type="entry name" value="6-hydroxymethyl-7,8-dihydropterin pyrophosphokinase, HPPK"/>
    <property type="match status" value="1"/>
</dbReference>
<name>A0ABX5VQ40_9MICO</name>
<dbReference type="NCBIfam" id="TIGR01498">
    <property type="entry name" value="folK"/>
    <property type="match status" value="1"/>
</dbReference>
<evidence type="ECO:0000313" key="12">
    <source>
        <dbReference type="Proteomes" id="UP000313948"/>
    </source>
</evidence>
<dbReference type="EC" id="4.1.2.25" evidence="9"/>
<evidence type="ECO:0000313" key="11">
    <source>
        <dbReference type="EMBL" id="QDB80355.1"/>
    </source>
</evidence>
<keyword evidence="6" id="KW-0418">Kinase</keyword>
<sequence>MSDRITLTGLRARGHHGVLAGEREVGQVFTADVVLHLDTRAAAAGDDLTATVNYAEVAQDVVAVLSGPPADLVETVAARIAEVVLRRPRVTAVDVTVHKPQAPVPVPFTDVTVHVHRDRAGGVRDVVLALGANLGDARATLAAALHELDRHPRVEVRAVSPLLRSAAVVLPGGQPQPDYLNAVAVLRTSLPPRELLALCQGVELGHGRVRTERWGARTLDLDLVAAGDLTWQDADLTLPHPRAHERGFVLAPWARVVPGAVLPGHGPVTELAAACGEPGEWVAEDWWERA</sequence>
<dbReference type="PANTHER" id="PTHR43071">
    <property type="entry name" value="2-AMINO-4-HYDROXY-6-HYDROXYMETHYLDIHYDROPTERIDINE PYROPHOSPHOKINASE"/>
    <property type="match status" value="1"/>
</dbReference>
<keyword evidence="5" id="KW-0547">Nucleotide-binding</keyword>
<dbReference type="Proteomes" id="UP000313948">
    <property type="component" value="Chromosome"/>
</dbReference>
<organism evidence="11 12">
    <name type="scientific">Georgenia wutianyii</name>
    <dbReference type="NCBI Taxonomy" id="2585135"/>
    <lineage>
        <taxon>Bacteria</taxon>
        <taxon>Bacillati</taxon>
        <taxon>Actinomycetota</taxon>
        <taxon>Actinomycetes</taxon>
        <taxon>Micrococcales</taxon>
        <taxon>Bogoriellaceae</taxon>
        <taxon>Georgenia</taxon>
    </lineage>
</organism>
<dbReference type="NCBIfam" id="TIGR00526">
    <property type="entry name" value="folB_dom"/>
    <property type="match status" value="1"/>
</dbReference>
<dbReference type="CDD" id="cd00534">
    <property type="entry name" value="DHNA_DHNTPE"/>
    <property type="match status" value="1"/>
</dbReference>
<dbReference type="NCBIfam" id="TIGR00525">
    <property type="entry name" value="folB"/>
    <property type="match status" value="1"/>
</dbReference>
<comment type="catalytic activity">
    <reaction evidence="9">
        <text>7,8-dihydroneopterin = 6-hydroxymethyl-7,8-dihydropterin + glycolaldehyde</text>
        <dbReference type="Rhea" id="RHEA:10540"/>
        <dbReference type="ChEBI" id="CHEBI:17001"/>
        <dbReference type="ChEBI" id="CHEBI:17071"/>
        <dbReference type="ChEBI" id="CHEBI:44841"/>
        <dbReference type="EC" id="4.1.2.25"/>
    </reaction>
</comment>
<dbReference type="InterPro" id="IPR035907">
    <property type="entry name" value="Hppk_sf"/>
</dbReference>
<evidence type="ECO:0000256" key="9">
    <source>
        <dbReference type="RuleBase" id="RU362079"/>
    </source>
</evidence>
<dbReference type="SUPFAM" id="SSF55620">
    <property type="entry name" value="Tetrahydrobiopterin biosynthesis enzymes-like"/>
    <property type="match status" value="1"/>
</dbReference>